<reference evidence="2" key="1">
    <citation type="journal article" date="2015" name="Nature">
        <title>Complex archaea that bridge the gap between prokaryotes and eukaryotes.</title>
        <authorList>
            <person name="Spang A."/>
            <person name="Saw J.H."/>
            <person name="Jorgensen S.L."/>
            <person name="Zaremba-Niedzwiedzka K."/>
            <person name="Martijn J."/>
            <person name="Lind A.E."/>
            <person name="van Eijk R."/>
            <person name="Schleper C."/>
            <person name="Guy L."/>
            <person name="Ettema T.J."/>
        </authorList>
    </citation>
    <scope>NUCLEOTIDE SEQUENCE</scope>
</reference>
<dbReference type="AlphaFoldDB" id="A0A0F9I1X9"/>
<name>A0A0F9I1X9_9ZZZZ</name>
<protein>
    <submittedName>
        <fullName evidence="2">Uncharacterized protein</fullName>
    </submittedName>
</protein>
<evidence type="ECO:0000313" key="2">
    <source>
        <dbReference type="EMBL" id="KKL87815.1"/>
    </source>
</evidence>
<feature type="transmembrane region" description="Helical" evidence="1">
    <location>
        <begin position="142"/>
        <end position="166"/>
    </location>
</feature>
<keyword evidence="1" id="KW-1133">Transmembrane helix</keyword>
<dbReference type="EMBL" id="LAZR01020734">
    <property type="protein sequence ID" value="KKL87815.1"/>
    <property type="molecule type" value="Genomic_DNA"/>
</dbReference>
<sequence>MKMLNKKRGIQLNEAFAAILAVVLVAVLVIVAIFLFEALGTSFTLGSADVVNESGHINFTGYIIDNINACNFQSFTVTSAINNTSGLNILVGNITTNTVTGNITNATALSYSDALISYTYTFGGESCDATDDMIAQFATYPALVGLVGTIVFLGLIIGILVVAFIFGGRRP</sequence>
<comment type="caution">
    <text evidence="2">The sequence shown here is derived from an EMBL/GenBank/DDBJ whole genome shotgun (WGS) entry which is preliminary data.</text>
</comment>
<keyword evidence="1" id="KW-0812">Transmembrane</keyword>
<proteinExistence type="predicted"/>
<evidence type="ECO:0000256" key="1">
    <source>
        <dbReference type="SAM" id="Phobius"/>
    </source>
</evidence>
<keyword evidence="1" id="KW-0472">Membrane</keyword>
<gene>
    <name evidence="2" type="ORF">LCGC14_1930890</name>
</gene>
<accession>A0A0F9I1X9</accession>
<organism evidence="2">
    <name type="scientific">marine sediment metagenome</name>
    <dbReference type="NCBI Taxonomy" id="412755"/>
    <lineage>
        <taxon>unclassified sequences</taxon>
        <taxon>metagenomes</taxon>
        <taxon>ecological metagenomes</taxon>
    </lineage>
</organism>
<feature type="transmembrane region" description="Helical" evidence="1">
    <location>
        <begin position="12"/>
        <end position="36"/>
    </location>
</feature>